<dbReference type="AlphaFoldDB" id="A0A1F7XL16"/>
<protein>
    <submittedName>
        <fullName evidence="1">Uncharacterized protein</fullName>
    </submittedName>
</protein>
<name>A0A1F7XL16_9BACT</name>
<gene>
    <name evidence="1" type="ORF">A2V97_02775</name>
</gene>
<reference evidence="1 2" key="1">
    <citation type="journal article" date="2016" name="Nat. Commun.">
        <title>Thousands of microbial genomes shed light on interconnected biogeochemical processes in an aquifer system.</title>
        <authorList>
            <person name="Anantharaman K."/>
            <person name="Brown C.T."/>
            <person name="Hug L.A."/>
            <person name="Sharon I."/>
            <person name="Castelle C.J."/>
            <person name="Probst A.J."/>
            <person name="Thomas B.C."/>
            <person name="Singh A."/>
            <person name="Wilkins M.J."/>
            <person name="Karaoz U."/>
            <person name="Brodie E.L."/>
            <person name="Williams K.H."/>
            <person name="Hubbard S.S."/>
            <person name="Banfield J.F."/>
        </authorList>
    </citation>
    <scope>NUCLEOTIDE SEQUENCE [LARGE SCALE GENOMIC DNA]</scope>
</reference>
<proteinExistence type="predicted"/>
<comment type="caution">
    <text evidence="1">The sequence shown here is derived from an EMBL/GenBank/DDBJ whole genome shotgun (WGS) entry which is preliminary data.</text>
</comment>
<dbReference type="STRING" id="1802485.A2V97_02775"/>
<accession>A0A1F7XL16</accession>
<dbReference type="Proteomes" id="UP000177382">
    <property type="component" value="Unassembled WGS sequence"/>
</dbReference>
<sequence length="110" mass="12785">MLDFFVFFSILCQMDHEIIVEQVKLQPPDARKRTRELINQRGILPLRELIETGRTEGWDFGIGVDILDYILAQRDQGKIKIMQLFLPGQNSPLYIISHSLLDRRESPTST</sequence>
<evidence type="ECO:0000313" key="1">
    <source>
        <dbReference type="EMBL" id="OGM15683.1"/>
    </source>
</evidence>
<dbReference type="EMBL" id="MGFX01000001">
    <property type="protein sequence ID" value="OGM15683.1"/>
    <property type="molecule type" value="Genomic_DNA"/>
</dbReference>
<organism evidence="1 2">
    <name type="scientific">Candidatus Woesebacteria bacterium RBG_16_42_24</name>
    <dbReference type="NCBI Taxonomy" id="1802485"/>
    <lineage>
        <taxon>Bacteria</taxon>
        <taxon>Candidatus Woeseibacteriota</taxon>
    </lineage>
</organism>
<evidence type="ECO:0000313" key="2">
    <source>
        <dbReference type="Proteomes" id="UP000177382"/>
    </source>
</evidence>